<proteinExistence type="predicted"/>
<keyword evidence="2" id="KW-1185">Reference proteome</keyword>
<accession>A0ABD3H075</accession>
<dbReference type="Proteomes" id="UP001633002">
    <property type="component" value="Unassembled WGS sequence"/>
</dbReference>
<dbReference type="SFLD" id="SFLDG01129">
    <property type="entry name" value="C1.5:_HAD__Beta-PGM__Phosphata"/>
    <property type="match status" value="1"/>
</dbReference>
<sequence length="452" mass="51171">MAPRRPNDDQTEKGNLSCTKFKNLIVDVGGVLLQPNLDLNYGTAVSPHQFKRMLHIKTWFRYQTGELSSDEVFAQLSKRMGCCSPQDLREFCRKAREALVPIPEIVQIIDRLDLKLFCMTNIPAEEFEAIQQAFPSIFCRFHKIFTSSAAGMRKPNLNFFKHVLTESGIEPSETIFLDDDLANVTAAESVGITSILVPSPRDSAALAQTVNRIISTLRTTEEQLLVAREYLLATKGVYRSLALTHEGLRIPVHFDYFIIAELLGDERFLPIESPPQRGTINFFPTSERSKQKGYSENQSAFTHINYPDDVDTTSIGLSSLYKLSKVQMSLIHSVLDRIEKELVSEDGLFQVYFDPQRPRIDSVCIINILYLFHLAGRGGSVTRPSEEFILNLLQHRGYRRGTIYYNSPEVFLVQLARYNNLKAWIGNEAVTTAFAVAAIEAYQRAFGEPLQD</sequence>
<dbReference type="AlphaFoldDB" id="A0ABD3H075"/>
<dbReference type="SFLD" id="SFLDS00003">
    <property type="entry name" value="Haloacid_Dehalogenase"/>
    <property type="match status" value="1"/>
</dbReference>
<gene>
    <name evidence="1" type="ORF">R1sor_001834</name>
</gene>
<dbReference type="InterPro" id="IPR006439">
    <property type="entry name" value="HAD-SF_hydro_IA"/>
</dbReference>
<name>A0ABD3H075_9MARC</name>
<comment type="caution">
    <text evidence="1">The sequence shown here is derived from an EMBL/GenBank/DDBJ whole genome shotgun (WGS) entry which is preliminary data.</text>
</comment>
<dbReference type="PANTHER" id="PTHR43611">
    <property type="entry name" value="ALPHA-D-GLUCOSE 1-PHOSPHATE PHOSPHATASE"/>
    <property type="match status" value="1"/>
</dbReference>
<evidence type="ECO:0000313" key="1">
    <source>
        <dbReference type="EMBL" id="KAL3683812.1"/>
    </source>
</evidence>
<dbReference type="Gene3D" id="1.10.150.240">
    <property type="entry name" value="Putative phosphatase, domain 2"/>
    <property type="match status" value="1"/>
</dbReference>
<reference evidence="1 2" key="1">
    <citation type="submission" date="2024-09" db="EMBL/GenBank/DDBJ databases">
        <title>Chromosome-scale assembly of Riccia sorocarpa.</title>
        <authorList>
            <person name="Paukszto L."/>
        </authorList>
    </citation>
    <scope>NUCLEOTIDE SEQUENCE [LARGE SCALE GENOMIC DNA]</scope>
    <source>
        <strain evidence="1">LP-2024</strain>
        <tissue evidence="1">Aerial parts of the thallus</tissue>
    </source>
</reference>
<dbReference type="InterPro" id="IPR023198">
    <property type="entry name" value="PGP-like_dom2"/>
</dbReference>
<dbReference type="InterPro" id="IPR023214">
    <property type="entry name" value="HAD_sf"/>
</dbReference>
<dbReference type="Gene3D" id="3.40.50.1000">
    <property type="entry name" value="HAD superfamily/HAD-like"/>
    <property type="match status" value="1"/>
</dbReference>
<evidence type="ECO:0000313" key="2">
    <source>
        <dbReference type="Proteomes" id="UP001633002"/>
    </source>
</evidence>
<protein>
    <submittedName>
        <fullName evidence="1">Uncharacterized protein</fullName>
    </submittedName>
</protein>
<dbReference type="PANTHER" id="PTHR43611:SF3">
    <property type="entry name" value="FLAVIN MONONUCLEOTIDE HYDROLASE 1, CHLOROPLATIC"/>
    <property type="match status" value="1"/>
</dbReference>
<organism evidence="1 2">
    <name type="scientific">Riccia sorocarpa</name>
    <dbReference type="NCBI Taxonomy" id="122646"/>
    <lineage>
        <taxon>Eukaryota</taxon>
        <taxon>Viridiplantae</taxon>
        <taxon>Streptophyta</taxon>
        <taxon>Embryophyta</taxon>
        <taxon>Marchantiophyta</taxon>
        <taxon>Marchantiopsida</taxon>
        <taxon>Marchantiidae</taxon>
        <taxon>Marchantiales</taxon>
        <taxon>Ricciaceae</taxon>
        <taxon>Riccia</taxon>
    </lineage>
</organism>
<dbReference type="EMBL" id="JBJQOH010000006">
    <property type="protein sequence ID" value="KAL3683812.1"/>
    <property type="molecule type" value="Genomic_DNA"/>
</dbReference>
<dbReference type="SUPFAM" id="SSF56784">
    <property type="entry name" value="HAD-like"/>
    <property type="match status" value="1"/>
</dbReference>
<dbReference type="Pfam" id="PF00702">
    <property type="entry name" value="Hydrolase"/>
    <property type="match status" value="1"/>
</dbReference>
<dbReference type="NCBIfam" id="TIGR01509">
    <property type="entry name" value="HAD-SF-IA-v3"/>
    <property type="match status" value="1"/>
</dbReference>
<dbReference type="InterPro" id="IPR036412">
    <property type="entry name" value="HAD-like_sf"/>
</dbReference>